<dbReference type="PANTHER" id="PTHR11764">
    <property type="entry name" value="TERPENE CYCLASE/MUTASE FAMILY MEMBER"/>
    <property type="match status" value="1"/>
</dbReference>
<keyword evidence="6" id="KW-1185">Reference proteome</keyword>
<evidence type="ECO:0000256" key="3">
    <source>
        <dbReference type="SAM" id="MobiDB-lite"/>
    </source>
</evidence>
<dbReference type="Pfam" id="PF13243">
    <property type="entry name" value="SQHop_cyclase_C"/>
    <property type="match status" value="1"/>
</dbReference>
<gene>
    <name evidence="5" type="ORF">QCA50_009168</name>
</gene>
<feature type="region of interest" description="Disordered" evidence="3">
    <location>
        <begin position="105"/>
        <end position="141"/>
    </location>
</feature>
<dbReference type="SUPFAM" id="SSF48239">
    <property type="entry name" value="Terpenoid cyclases/Protein prenyltransferases"/>
    <property type="match status" value="1"/>
</dbReference>
<dbReference type="GO" id="GO:0006696">
    <property type="term" value="P:ergosterol biosynthetic process"/>
    <property type="evidence" value="ECO:0007669"/>
    <property type="project" value="TreeGrafter"/>
</dbReference>
<evidence type="ECO:0000256" key="1">
    <source>
        <dbReference type="ARBA" id="ARBA00009755"/>
    </source>
</evidence>
<feature type="domain" description="Squalene cyclase C-terminal" evidence="4">
    <location>
        <begin position="26"/>
        <end position="94"/>
    </location>
</feature>
<dbReference type="EMBL" id="JASBNA010000012">
    <property type="protein sequence ID" value="KAK7687949.1"/>
    <property type="molecule type" value="Genomic_DNA"/>
</dbReference>
<organism evidence="5 6">
    <name type="scientific">Cerrena zonata</name>
    <dbReference type="NCBI Taxonomy" id="2478898"/>
    <lineage>
        <taxon>Eukaryota</taxon>
        <taxon>Fungi</taxon>
        <taxon>Dikarya</taxon>
        <taxon>Basidiomycota</taxon>
        <taxon>Agaricomycotina</taxon>
        <taxon>Agaricomycetes</taxon>
        <taxon>Polyporales</taxon>
        <taxon>Cerrenaceae</taxon>
        <taxon>Cerrena</taxon>
    </lineage>
</organism>
<proteinExistence type="inferred from homology"/>
<name>A0AAW0G9C1_9APHY</name>
<protein>
    <recommendedName>
        <fullName evidence="4">Squalene cyclase C-terminal domain-containing protein</fullName>
    </recommendedName>
</protein>
<dbReference type="GO" id="GO:0005811">
    <property type="term" value="C:lipid droplet"/>
    <property type="evidence" value="ECO:0007669"/>
    <property type="project" value="InterPro"/>
</dbReference>
<dbReference type="Gene3D" id="1.50.10.20">
    <property type="match status" value="1"/>
</dbReference>
<evidence type="ECO:0000259" key="4">
    <source>
        <dbReference type="Pfam" id="PF13243"/>
    </source>
</evidence>
<evidence type="ECO:0000313" key="5">
    <source>
        <dbReference type="EMBL" id="KAK7687949.1"/>
    </source>
</evidence>
<evidence type="ECO:0000313" key="6">
    <source>
        <dbReference type="Proteomes" id="UP001385951"/>
    </source>
</evidence>
<sequence>MVDGVRVGSPANRKNGSTIKRVKSFRPSWAVMSLMYGKYPHPEPIERGMRLVMSRQRPDGSWAQEALEGMFNKTVTIAYPNFKMSFTIWMLGKAHHYLAEMRGEKSNGRANGHTEKNGHANGHAKTNGNGHTNGYANGNGH</sequence>
<comment type="caution">
    <text evidence="5">The sequence shown here is derived from an EMBL/GenBank/DDBJ whole genome shotgun (WGS) entry which is preliminary data.</text>
</comment>
<dbReference type="GO" id="GO:0000250">
    <property type="term" value="F:lanosterol synthase activity"/>
    <property type="evidence" value="ECO:0007669"/>
    <property type="project" value="TreeGrafter"/>
</dbReference>
<dbReference type="GO" id="GO:0016104">
    <property type="term" value="P:triterpenoid biosynthetic process"/>
    <property type="evidence" value="ECO:0007669"/>
    <property type="project" value="InterPro"/>
</dbReference>
<evidence type="ECO:0000256" key="2">
    <source>
        <dbReference type="ARBA" id="ARBA00022737"/>
    </source>
</evidence>
<dbReference type="InterPro" id="IPR018333">
    <property type="entry name" value="Squalene_cyclase"/>
</dbReference>
<feature type="compositionally biased region" description="Basic and acidic residues" evidence="3">
    <location>
        <begin position="105"/>
        <end position="118"/>
    </location>
</feature>
<dbReference type="InterPro" id="IPR008930">
    <property type="entry name" value="Terpenoid_cyclase/PrenylTrfase"/>
</dbReference>
<reference evidence="5 6" key="1">
    <citation type="submission" date="2022-09" db="EMBL/GenBank/DDBJ databases">
        <authorList>
            <person name="Palmer J.M."/>
        </authorList>
    </citation>
    <scope>NUCLEOTIDE SEQUENCE [LARGE SCALE GENOMIC DNA]</scope>
    <source>
        <strain evidence="5 6">DSM 7382</strain>
    </source>
</reference>
<keyword evidence="2" id="KW-0677">Repeat</keyword>
<comment type="similarity">
    <text evidence="1">Belongs to the terpene cyclase/mutase family.</text>
</comment>
<accession>A0AAW0G9C1</accession>
<dbReference type="InterPro" id="IPR032696">
    <property type="entry name" value="SQ_cyclase_C"/>
</dbReference>
<dbReference type="PANTHER" id="PTHR11764:SF20">
    <property type="entry name" value="LANOSTEROL SYNTHASE"/>
    <property type="match status" value="1"/>
</dbReference>
<feature type="compositionally biased region" description="Polar residues" evidence="3">
    <location>
        <begin position="124"/>
        <end position="141"/>
    </location>
</feature>
<dbReference type="Proteomes" id="UP001385951">
    <property type="component" value="Unassembled WGS sequence"/>
</dbReference>
<dbReference type="AlphaFoldDB" id="A0AAW0G9C1"/>